<evidence type="ECO:0000256" key="10">
    <source>
        <dbReference type="SAM" id="Phobius"/>
    </source>
</evidence>
<comment type="subcellular location">
    <subcellularLocation>
        <location evidence="2">Membrane</location>
    </subcellularLocation>
</comment>
<keyword evidence="9 10" id="KW-0472">Membrane</keyword>
<protein>
    <recommendedName>
        <fullName evidence="3">histidine kinase</fullName>
        <ecNumber evidence="3">2.7.13.3</ecNumber>
    </recommendedName>
</protein>
<evidence type="ECO:0000259" key="11">
    <source>
        <dbReference type="PROSITE" id="PS50109"/>
    </source>
</evidence>
<dbReference type="PANTHER" id="PTHR45436">
    <property type="entry name" value="SENSOR HISTIDINE KINASE YKOH"/>
    <property type="match status" value="1"/>
</dbReference>
<proteinExistence type="predicted"/>
<organism evidence="12 13">
    <name type="scientific">Piscinibacterium candidicorallinum</name>
    <dbReference type="NCBI Taxonomy" id="1793872"/>
    <lineage>
        <taxon>Bacteria</taxon>
        <taxon>Pseudomonadati</taxon>
        <taxon>Pseudomonadota</taxon>
        <taxon>Betaproteobacteria</taxon>
        <taxon>Burkholderiales</taxon>
        <taxon>Piscinibacterium</taxon>
    </lineage>
</organism>
<evidence type="ECO:0000256" key="2">
    <source>
        <dbReference type="ARBA" id="ARBA00004370"/>
    </source>
</evidence>
<dbReference type="Gene3D" id="3.30.565.10">
    <property type="entry name" value="Histidine kinase-like ATPase, C-terminal domain"/>
    <property type="match status" value="1"/>
</dbReference>
<feature type="domain" description="Histidine kinase" evidence="11">
    <location>
        <begin position="251"/>
        <end position="476"/>
    </location>
</feature>
<dbReference type="InterPro" id="IPR005467">
    <property type="entry name" value="His_kinase_dom"/>
</dbReference>
<dbReference type="SUPFAM" id="SSF55874">
    <property type="entry name" value="ATPase domain of HSP90 chaperone/DNA topoisomerase II/histidine kinase"/>
    <property type="match status" value="1"/>
</dbReference>
<evidence type="ECO:0000256" key="1">
    <source>
        <dbReference type="ARBA" id="ARBA00000085"/>
    </source>
</evidence>
<dbReference type="InterPro" id="IPR036890">
    <property type="entry name" value="HATPase_C_sf"/>
</dbReference>
<evidence type="ECO:0000256" key="3">
    <source>
        <dbReference type="ARBA" id="ARBA00012438"/>
    </source>
</evidence>
<reference evidence="13" key="1">
    <citation type="journal article" date="2019" name="Int. J. Syst. Evol. Microbiol.">
        <title>The Global Catalogue of Microorganisms (GCM) 10K type strain sequencing project: providing services to taxonomists for standard genome sequencing and annotation.</title>
        <authorList>
            <consortium name="The Broad Institute Genomics Platform"/>
            <consortium name="The Broad Institute Genome Sequencing Center for Infectious Disease"/>
            <person name="Wu L."/>
            <person name="Ma J."/>
        </authorList>
    </citation>
    <scope>NUCLEOTIDE SEQUENCE [LARGE SCALE GENOMIC DNA]</scope>
    <source>
        <strain evidence="13">KCTC 52168</strain>
    </source>
</reference>
<feature type="transmembrane region" description="Helical" evidence="10">
    <location>
        <begin position="172"/>
        <end position="194"/>
    </location>
</feature>
<keyword evidence="13" id="KW-1185">Reference proteome</keyword>
<dbReference type="PANTHER" id="PTHR45436:SF1">
    <property type="entry name" value="SENSOR PROTEIN QSEC"/>
    <property type="match status" value="1"/>
</dbReference>
<dbReference type="GO" id="GO:0004673">
    <property type="term" value="F:protein histidine kinase activity"/>
    <property type="evidence" value="ECO:0007669"/>
    <property type="project" value="UniProtKB-EC"/>
</dbReference>
<dbReference type="SMART" id="SM00388">
    <property type="entry name" value="HisKA"/>
    <property type="match status" value="1"/>
</dbReference>
<accession>A0ABV7H7X1</accession>
<feature type="transmembrane region" description="Helical" evidence="10">
    <location>
        <begin position="21"/>
        <end position="40"/>
    </location>
</feature>
<evidence type="ECO:0000256" key="5">
    <source>
        <dbReference type="ARBA" id="ARBA00022679"/>
    </source>
</evidence>
<evidence type="ECO:0000313" key="13">
    <source>
        <dbReference type="Proteomes" id="UP001595556"/>
    </source>
</evidence>
<dbReference type="PROSITE" id="PS50109">
    <property type="entry name" value="HIS_KIN"/>
    <property type="match status" value="1"/>
</dbReference>
<dbReference type="InterPro" id="IPR036097">
    <property type="entry name" value="HisK_dim/P_sf"/>
</dbReference>
<evidence type="ECO:0000256" key="7">
    <source>
        <dbReference type="ARBA" id="ARBA00022777"/>
    </source>
</evidence>
<dbReference type="Proteomes" id="UP001595556">
    <property type="component" value="Unassembled WGS sequence"/>
</dbReference>
<gene>
    <name evidence="12" type="ORF">ACFOEN_12985</name>
</gene>
<keyword evidence="6 10" id="KW-0812">Transmembrane</keyword>
<dbReference type="CDD" id="cd00075">
    <property type="entry name" value="HATPase"/>
    <property type="match status" value="1"/>
</dbReference>
<keyword evidence="8 10" id="KW-1133">Transmembrane helix</keyword>
<keyword evidence="5 12" id="KW-0808">Transferase</keyword>
<evidence type="ECO:0000256" key="8">
    <source>
        <dbReference type="ARBA" id="ARBA00022989"/>
    </source>
</evidence>
<keyword evidence="4" id="KW-0597">Phosphoprotein</keyword>
<dbReference type="CDD" id="cd00082">
    <property type="entry name" value="HisKA"/>
    <property type="match status" value="1"/>
</dbReference>
<dbReference type="Pfam" id="PF00512">
    <property type="entry name" value="HisKA"/>
    <property type="match status" value="1"/>
</dbReference>
<evidence type="ECO:0000256" key="9">
    <source>
        <dbReference type="ARBA" id="ARBA00023136"/>
    </source>
</evidence>
<dbReference type="Gene3D" id="1.10.287.130">
    <property type="match status" value="1"/>
</dbReference>
<dbReference type="Pfam" id="PF08521">
    <property type="entry name" value="2CSK_N"/>
    <property type="match status" value="1"/>
</dbReference>
<comment type="catalytic activity">
    <reaction evidence="1">
        <text>ATP + protein L-histidine = ADP + protein N-phospho-L-histidine.</text>
        <dbReference type="EC" id="2.7.13.3"/>
    </reaction>
</comment>
<dbReference type="EMBL" id="JBHRTI010000007">
    <property type="protein sequence ID" value="MFC3148540.1"/>
    <property type="molecule type" value="Genomic_DNA"/>
</dbReference>
<dbReference type="SMART" id="SM00387">
    <property type="entry name" value="HATPase_c"/>
    <property type="match status" value="1"/>
</dbReference>
<dbReference type="Pfam" id="PF02518">
    <property type="entry name" value="HATPase_c"/>
    <property type="match status" value="1"/>
</dbReference>
<dbReference type="EC" id="2.7.13.3" evidence="3"/>
<dbReference type="InterPro" id="IPR003594">
    <property type="entry name" value="HATPase_dom"/>
</dbReference>
<dbReference type="InterPro" id="IPR004358">
    <property type="entry name" value="Sig_transdc_His_kin-like_C"/>
</dbReference>
<name>A0ABV7H7X1_9BURK</name>
<keyword evidence="7 12" id="KW-0418">Kinase</keyword>
<dbReference type="SUPFAM" id="SSF47384">
    <property type="entry name" value="Homodimeric domain of signal transducing histidine kinase"/>
    <property type="match status" value="1"/>
</dbReference>
<dbReference type="RefSeq" id="WP_377304595.1">
    <property type="nucleotide sequence ID" value="NZ_CP180191.1"/>
</dbReference>
<comment type="caution">
    <text evidence="12">The sequence shown here is derived from an EMBL/GenBank/DDBJ whole genome shotgun (WGS) entry which is preliminary data.</text>
</comment>
<evidence type="ECO:0000256" key="4">
    <source>
        <dbReference type="ARBA" id="ARBA00022553"/>
    </source>
</evidence>
<sequence>MAAALRDFLDRNFFRAGIRRRLMLLMLLPLAVVLVVSVRLDFRGSMAPTMAAFDSALVKSALGLAAQIRLDGNALVLRLDRQAEQILRSDTADVVLWALYDNVGLLAGGDRRLPLPITLEGERQVYDATVDGRQVRVARVTRITELGPAHVLVAETYNKRDDSQRRILSDQVLPNLLLIALTLGIVVLAIGAALKPLEQLRADIASRTARDLHPIDVNAVPVDSRPVVDSLNRLFESLRRSEQTQREFLANAAHQLRTPVTGLTTQIELAQIEGAFDDTPERAERLQQALDQLRQLLDQLLTLSRAEAFGSAAHTFATVDIKALLEQQAGLFIDRAVARRIDLGYALQPCQTQGIDWLLRELAGNLIDNALRYTPEGGEVTVSCGEDGDGPWLAVEDTGPGISADDRERVFERFWRGASSRQPTEAATQGSGLGMAIVREIAEQHRARVEITDAWRRPDGSTGPGTRITVRFPAQA</sequence>
<dbReference type="InterPro" id="IPR050428">
    <property type="entry name" value="TCS_sensor_his_kinase"/>
</dbReference>
<evidence type="ECO:0000313" key="12">
    <source>
        <dbReference type="EMBL" id="MFC3148540.1"/>
    </source>
</evidence>
<evidence type="ECO:0000256" key="6">
    <source>
        <dbReference type="ARBA" id="ARBA00022692"/>
    </source>
</evidence>
<dbReference type="InterPro" id="IPR013727">
    <property type="entry name" value="2CSK_N"/>
</dbReference>
<dbReference type="PRINTS" id="PR00344">
    <property type="entry name" value="BCTRLSENSOR"/>
</dbReference>
<dbReference type="InterPro" id="IPR003661">
    <property type="entry name" value="HisK_dim/P_dom"/>
</dbReference>